<accession>A0A6A6VI26</accession>
<feature type="region of interest" description="Disordered" evidence="1">
    <location>
        <begin position="329"/>
        <end position="395"/>
    </location>
</feature>
<evidence type="ECO:0000313" key="2">
    <source>
        <dbReference type="EMBL" id="KAF2750235.1"/>
    </source>
</evidence>
<feature type="compositionally biased region" description="Low complexity" evidence="1">
    <location>
        <begin position="357"/>
        <end position="367"/>
    </location>
</feature>
<evidence type="ECO:0000256" key="1">
    <source>
        <dbReference type="SAM" id="MobiDB-lite"/>
    </source>
</evidence>
<dbReference type="OrthoDB" id="3903267at2759"/>
<dbReference type="EMBL" id="MU006564">
    <property type="protein sequence ID" value="KAF2750235.1"/>
    <property type="molecule type" value="Genomic_DNA"/>
</dbReference>
<gene>
    <name evidence="2" type="ORF">M011DRAFT_234464</name>
</gene>
<feature type="region of interest" description="Disordered" evidence="1">
    <location>
        <begin position="621"/>
        <end position="651"/>
    </location>
</feature>
<feature type="region of interest" description="Disordered" evidence="1">
    <location>
        <begin position="21"/>
        <end position="40"/>
    </location>
</feature>
<feature type="region of interest" description="Disordered" evidence="1">
    <location>
        <begin position="100"/>
        <end position="123"/>
    </location>
</feature>
<organism evidence="2 3">
    <name type="scientific">Sporormia fimetaria CBS 119925</name>
    <dbReference type="NCBI Taxonomy" id="1340428"/>
    <lineage>
        <taxon>Eukaryota</taxon>
        <taxon>Fungi</taxon>
        <taxon>Dikarya</taxon>
        <taxon>Ascomycota</taxon>
        <taxon>Pezizomycotina</taxon>
        <taxon>Dothideomycetes</taxon>
        <taxon>Pleosporomycetidae</taxon>
        <taxon>Pleosporales</taxon>
        <taxon>Sporormiaceae</taxon>
        <taxon>Sporormia</taxon>
    </lineage>
</organism>
<feature type="region of interest" description="Disordered" evidence="1">
    <location>
        <begin position="135"/>
        <end position="229"/>
    </location>
</feature>
<sequence length="686" mass="73622">MYCSLRRFELLYKLAARRKLPPRSPLSRTHKTDDKSFPSHARVIMASRKQLPTSPYYLESQESQTENQRLQQQWDAYVDTYHAAENARVDAYSAADNPYLNPYHAADDEDDGNFIPEASAGEDDSDYVDFKAKKSKKARKSKAKAGPSTVAGNPFSGKSLPSTQPKRKAKPSAAVKNSRVASGRVGRPPAATKKRALDVDDDDDDDNHDDDGDDNHGNNDQQRKVRAPRATLMKWTDTDWKHAFLAMVQACGEQRIALPFDKVASALGASVTAAALQQAILKLRVKVIEEGRKIGPLRMSWTSKLFNPLADLPKVRVVAQKKPRGLFKDQEVQCDLTPSSRPEPITASAPSLPAPSAPTATSSKATPFPQPKKSKKRHGSGMSTRQPASSFDFDPETTFNPSLTDFFAQSSTSQLGFNTINTAAAPSHTSNRALPTHRQSTNIPKLAGGIPAAQQSFGHASQTGYYDLTSTPASPGYVANDFFLPTQPYQQPAPGNNGAAFRQPLAAISLPTVPVVPSQGHEFQTPIMGQNQQFSGGSTMPAAMTQGYSPIYQARGRPAPIQREVPVAVDLPADAAAMTGLTAGYIDADSAAGRTGVEGLGGDIVHQMMPDELFGALLVGEGEGETEGGDGGALGGGEVEDMGESGEGGQVEGVMEREEEMVMEEEGGDGEAGYFEEAFASMMSSP</sequence>
<dbReference type="Proteomes" id="UP000799440">
    <property type="component" value="Unassembled WGS sequence"/>
</dbReference>
<feature type="compositionally biased region" description="Acidic residues" evidence="1">
    <location>
        <begin position="199"/>
        <end position="213"/>
    </location>
</feature>
<name>A0A6A6VI26_9PLEO</name>
<keyword evidence="3" id="KW-1185">Reference proteome</keyword>
<reference evidence="2" key="1">
    <citation type="journal article" date="2020" name="Stud. Mycol.">
        <title>101 Dothideomycetes genomes: a test case for predicting lifestyles and emergence of pathogens.</title>
        <authorList>
            <person name="Haridas S."/>
            <person name="Albert R."/>
            <person name="Binder M."/>
            <person name="Bloem J."/>
            <person name="Labutti K."/>
            <person name="Salamov A."/>
            <person name="Andreopoulos B."/>
            <person name="Baker S."/>
            <person name="Barry K."/>
            <person name="Bills G."/>
            <person name="Bluhm B."/>
            <person name="Cannon C."/>
            <person name="Castanera R."/>
            <person name="Culley D."/>
            <person name="Daum C."/>
            <person name="Ezra D."/>
            <person name="Gonzalez J."/>
            <person name="Henrissat B."/>
            <person name="Kuo A."/>
            <person name="Liang C."/>
            <person name="Lipzen A."/>
            <person name="Lutzoni F."/>
            <person name="Magnuson J."/>
            <person name="Mondo S."/>
            <person name="Nolan M."/>
            <person name="Ohm R."/>
            <person name="Pangilinan J."/>
            <person name="Park H.-J."/>
            <person name="Ramirez L."/>
            <person name="Alfaro M."/>
            <person name="Sun H."/>
            <person name="Tritt A."/>
            <person name="Yoshinaga Y."/>
            <person name="Zwiers L.-H."/>
            <person name="Turgeon B."/>
            <person name="Goodwin S."/>
            <person name="Spatafora J."/>
            <person name="Crous P."/>
            <person name="Grigoriev I."/>
        </authorList>
    </citation>
    <scope>NUCLEOTIDE SEQUENCE</scope>
    <source>
        <strain evidence="2">CBS 119925</strain>
    </source>
</reference>
<dbReference type="AlphaFoldDB" id="A0A6A6VI26"/>
<proteinExistence type="predicted"/>
<protein>
    <submittedName>
        <fullName evidence="2">Uncharacterized protein</fullName>
    </submittedName>
</protein>
<feature type="compositionally biased region" description="Basic and acidic residues" evidence="1">
    <location>
        <begin position="214"/>
        <end position="223"/>
    </location>
</feature>
<evidence type="ECO:0000313" key="3">
    <source>
        <dbReference type="Proteomes" id="UP000799440"/>
    </source>
</evidence>